<feature type="domain" description="HTH iclR-type" evidence="4">
    <location>
        <begin position="2"/>
        <end position="61"/>
    </location>
</feature>
<dbReference type="EMBL" id="QJJV01000003">
    <property type="protein sequence ID" value="PXX19108.1"/>
    <property type="molecule type" value="Genomic_DNA"/>
</dbReference>
<accession>A0A1A5XIA4</accession>
<evidence type="ECO:0000313" key="8">
    <source>
        <dbReference type="Proteomes" id="UP000183529"/>
    </source>
</evidence>
<dbReference type="SUPFAM" id="SSF55781">
    <property type="entry name" value="GAF domain-like"/>
    <property type="match status" value="1"/>
</dbReference>
<dbReference type="InterPro" id="IPR029016">
    <property type="entry name" value="GAF-like_dom_sf"/>
</dbReference>
<protein>
    <submittedName>
        <fullName evidence="6">IclR family transcriptional regulator</fullName>
    </submittedName>
    <submittedName>
        <fullName evidence="7">Transcriptional regulator, IclR family</fullName>
    </submittedName>
</protein>
<sequence length="248" mass="27542">MSQSIERAIEVLVLLGEGPQTPAEVARRLDVHRSTALRIMEVLQGQRLLRKLADGRYGVGPGIVSLAHRAQDQFNLAQLAHPHLVALSELRDQTVHLAELQHDAIVYIDKIEPKRSIRLTSRIGQAACLHTASVAKCILASLPEDARQALFEHYVFEKHTPTSLLSYEALERELRTVRERGWATDDGEREDYVTSIGAPIRDVTGQVVAALSVIELKAIHDLGSMQQLMLEPLLETANAISRDLGWNS</sequence>
<dbReference type="InterPro" id="IPR014757">
    <property type="entry name" value="Tscrpt_reg_IclR_C"/>
</dbReference>
<evidence type="ECO:0000313" key="6">
    <source>
        <dbReference type="EMBL" id="PXX19108.1"/>
    </source>
</evidence>
<dbReference type="PROSITE" id="PS51077">
    <property type="entry name" value="HTH_ICLR"/>
    <property type="match status" value="1"/>
</dbReference>
<gene>
    <name evidence="6" type="ORF">C7400_10399</name>
    <name evidence="7" type="ORF">SAMN05216550_112101</name>
</gene>
<reference evidence="6 9" key="2">
    <citation type="submission" date="2018-05" db="EMBL/GenBank/DDBJ databases">
        <title>Genomic Encyclopedia of Type Strains, Phase IV (KMG-V): Genome sequencing to study the core and pangenomes of soil and plant-associated prokaryotes.</title>
        <authorList>
            <person name="Whitman W."/>
        </authorList>
    </citation>
    <scope>NUCLEOTIDE SEQUENCE [LARGE SCALE GENOMIC DNA]</scope>
    <source>
        <strain evidence="6 9">SIr-6563</strain>
    </source>
</reference>
<evidence type="ECO:0000313" key="7">
    <source>
        <dbReference type="EMBL" id="SEJ98806.1"/>
    </source>
</evidence>
<dbReference type="SMART" id="SM00346">
    <property type="entry name" value="HTH_ICLR"/>
    <property type="match status" value="1"/>
</dbReference>
<keyword evidence="1" id="KW-0805">Transcription regulation</keyword>
<dbReference type="GeneID" id="61307139"/>
<proteinExistence type="predicted"/>
<evidence type="ECO:0000256" key="3">
    <source>
        <dbReference type="ARBA" id="ARBA00023163"/>
    </source>
</evidence>
<dbReference type="Proteomes" id="UP000247515">
    <property type="component" value="Unassembled WGS sequence"/>
</dbReference>
<dbReference type="EMBL" id="FNZM01000012">
    <property type="protein sequence ID" value="SEJ98806.1"/>
    <property type="molecule type" value="Genomic_DNA"/>
</dbReference>
<dbReference type="InterPro" id="IPR005471">
    <property type="entry name" value="Tscrpt_reg_IclR_N"/>
</dbReference>
<dbReference type="SUPFAM" id="SSF46785">
    <property type="entry name" value="Winged helix' DNA-binding domain"/>
    <property type="match status" value="1"/>
</dbReference>
<dbReference type="InterPro" id="IPR036390">
    <property type="entry name" value="WH_DNA-bd_sf"/>
</dbReference>
<dbReference type="Proteomes" id="UP000183529">
    <property type="component" value="Unassembled WGS sequence"/>
</dbReference>
<dbReference type="PROSITE" id="PS51078">
    <property type="entry name" value="ICLR_ED"/>
    <property type="match status" value="1"/>
</dbReference>
<dbReference type="AlphaFoldDB" id="A0A1A5XIA4"/>
<dbReference type="GO" id="GO:0003677">
    <property type="term" value="F:DNA binding"/>
    <property type="evidence" value="ECO:0007669"/>
    <property type="project" value="UniProtKB-KW"/>
</dbReference>
<evidence type="ECO:0000313" key="9">
    <source>
        <dbReference type="Proteomes" id="UP000247515"/>
    </source>
</evidence>
<dbReference type="InterPro" id="IPR050707">
    <property type="entry name" value="HTH_MetabolicPath_Reg"/>
</dbReference>
<dbReference type="GO" id="GO:0003700">
    <property type="term" value="F:DNA-binding transcription factor activity"/>
    <property type="evidence" value="ECO:0007669"/>
    <property type="project" value="TreeGrafter"/>
</dbReference>
<dbReference type="GO" id="GO:0045892">
    <property type="term" value="P:negative regulation of DNA-templated transcription"/>
    <property type="evidence" value="ECO:0007669"/>
    <property type="project" value="TreeGrafter"/>
</dbReference>
<dbReference type="PANTHER" id="PTHR30136">
    <property type="entry name" value="HELIX-TURN-HELIX TRANSCRIPTIONAL REGULATOR, ICLR FAMILY"/>
    <property type="match status" value="1"/>
</dbReference>
<reference evidence="7 8" key="1">
    <citation type="submission" date="2016-10" db="EMBL/GenBank/DDBJ databases">
        <authorList>
            <person name="Varghese N."/>
            <person name="Submissions S."/>
        </authorList>
    </citation>
    <scope>NUCLEOTIDE SEQUENCE [LARGE SCALE GENOMIC DNA]</scope>
    <source>
        <strain evidence="7 8">LMG 22274</strain>
    </source>
</reference>
<evidence type="ECO:0000259" key="5">
    <source>
        <dbReference type="PROSITE" id="PS51078"/>
    </source>
</evidence>
<keyword evidence="2" id="KW-0238">DNA-binding</keyword>
<evidence type="ECO:0000256" key="2">
    <source>
        <dbReference type="ARBA" id="ARBA00023125"/>
    </source>
</evidence>
<dbReference type="Pfam" id="PF01614">
    <property type="entry name" value="IclR_C"/>
    <property type="match status" value="1"/>
</dbReference>
<dbReference type="PANTHER" id="PTHR30136:SF24">
    <property type="entry name" value="HTH-TYPE TRANSCRIPTIONAL REPRESSOR ALLR"/>
    <property type="match status" value="1"/>
</dbReference>
<keyword evidence="9" id="KW-1185">Reference proteome</keyword>
<dbReference type="RefSeq" id="WP_065059108.1">
    <property type="nucleotide sequence ID" value="NZ_CADFGN010000004.1"/>
</dbReference>
<organism evidence="7 8">
    <name type="scientific">Paraburkholderia tropica</name>
    <dbReference type="NCBI Taxonomy" id="92647"/>
    <lineage>
        <taxon>Bacteria</taxon>
        <taxon>Pseudomonadati</taxon>
        <taxon>Pseudomonadota</taxon>
        <taxon>Betaproteobacteria</taxon>
        <taxon>Burkholderiales</taxon>
        <taxon>Burkholderiaceae</taxon>
        <taxon>Paraburkholderia</taxon>
    </lineage>
</organism>
<name>A0A1A5XIA4_9BURK</name>
<dbReference type="Pfam" id="PF09339">
    <property type="entry name" value="HTH_IclR"/>
    <property type="match status" value="1"/>
</dbReference>
<dbReference type="InterPro" id="IPR036388">
    <property type="entry name" value="WH-like_DNA-bd_sf"/>
</dbReference>
<dbReference type="Gene3D" id="3.30.450.40">
    <property type="match status" value="1"/>
</dbReference>
<evidence type="ECO:0000256" key="1">
    <source>
        <dbReference type="ARBA" id="ARBA00023015"/>
    </source>
</evidence>
<evidence type="ECO:0000259" key="4">
    <source>
        <dbReference type="PROSITE" id="PS51077"/>
    </source>
</evidence>
<dbReference type="Gene3D" id="1.10.10.10">
    <property type="entry name" value="Winged helix-like DNA-binding domain superfamily/Winged helix DNA-binding domain"/>
    <property type="match status" value="1"/>
</dbReference>
<feature type="domain" description="IclR-ED" evidence="5">
    <location>
        <begin position="62"/>
        <end position="246"/>
    </location>
</feature>
<keyword evidence="3" id="KW-0804">Transcription</keyword>
<comment type="caution">
    <text evidence="7">The sequence shown here is derived from an EMBL/GenBank/DDBJ whole genome shotgun (WGS) entry which is preliminary data.</text>
</comment>